<sequence length="330" mass="36688">MADTTTIEWTDRTWNPTTGCTQISAGCDHCYAKTIAERFRGTAAFPHGFDVRIRDEKVNAPLSWRRPAKVFVNSMSDLFHQDVDEAWIANIVAVMAAARRHTFQLLTKRHARMRSLFTDPNFTAQVCTLARGKGLPDADWAWPLPNLWLGVSVENQQWADIRVPVLLGTPAAVRWISAEPLLGPVDLHPWLKRPQLPACVRCAPLGPVDYHDRHVWGRCSCSCHPASRPGVDWVVAGGESGHGARPAHPDWFRTLRDQCAAAHVPFLFKQWGDYAPTGYLVIGGPREKGNIAFGDPVDDLGHRVEMKRAGKKAAGRDLDGRIHDDYPVGA</sequence>
<name>A0A2P2GKW5_STREW</name>
<dbReference type="EMBL" id="LAQS01000030">
    <property type="protein sequence ID" value="KKZ72147.1"/>
    <property type="molecule type" value="Genomic_DNA"/>
</dbReference>
<proteinExistence type="predicted"/>
<protein>
    <recommendedName>
        <fullName evidence="3">Phage protein Gp37/Gp68</fullName>
    </recommendedName>
</protein>
<dbReference type="Pfam" id="PF07505">
    <property type="entry name" value="DUF5131"/>
    <property type="match status" value="1"/>
</dbReference>
<evidence type="ECO:0008006" key="3">
    <source>
        <dbReference type="Google" id="ProtNLM"/>
    </source>
</evidence>
<reference evidence="1 2" key="1">
    <citation type="submission" date="2015-05" db="EMBL/GenBank/DDBJ databases">
        <title>Draft Genome assembly of Streptomyces showdoensis.</title>
        <authorList>
            <person name="Thapa K.K."/>
            <person name="Metsa-Ketela M."/>
        </authorList>
    </citation>
    <scope>NUCLEOTIDE SEQUENCE [LARGE SCALE GENOMIC DNA]</scope>
    <source>
        <strain evidence="1 2">ATCC 15227</strain>
    </source>
</reference>
<dbReference type="Proteomes" id="UP000265325">
    <property type="component" value="Unassembled WGS sequence"/>
</dbReference>
<accession>A0A2P2GKW5</accession>
<dbReference type="OrthoDB" id="9787478at2"/>
<evidence type="ECO:0000313" key="2">
    <source>
        <dbReference type="Proteomes" id="UP000265325"/>
    </source>
</evidence>
<gene>
    <name evidence="1" type="ORF">VO63_20190</name>
</gene>
<evidence type="ECO:0000313" key="1">
    <source>
        <dbReference type="EMBL" id="KKZ72147.1"/>
    </source>
</evidence>
<keyword evidence="2" id="KW-1185">Reference proteome</keyword>
<dbReference type="AlphaFoldDB" id="A0A2P2GKW5"/>
<dbReference type="InterPro" id="IPR011101">
    <property type="entry name" value="DUF5131"/>
</dbReference>
<comment type="caution">
    <text evidence="1">The sequence shown here is derived from an EMBL/GenBank/DDBJ whole genome shotgun (WGS) entry which is preliminary data.</text>
</comment>
<organism evidence="1 2">
    <name type="scientific">Streptomyces showdoensis</name>
    <dbReference type="NCBI Taxonomy" id="68268"/>
    <lineage>
        <taxon>Bacteria</taxon>
        <taxon>Bacillati</taxon>
        <taxon>Actinomycetota</taxon>
        <taxon>Actinomycetes</taxon>
        <taxon>Kitasatosporales</taxon>
        <taxon>Streptomycetaceae</taxon>
        <taxon>Streptomyces</taxon>
    </lineage>
</organism>
<dbReference type="RefSeq" id="WP_046909316.1">
    <property type="nucleotide sequence ID" value="NZ_BAAAXG010000009.1"/>
</dbReference>